<evidence type="ECO:0008006" key="4">
    <source>
        <dbReference type="Google" id="ProtNLM"/>
    </source>
</evidence>
<dbReference type="GeneID" id="27692313"/>
<name>A0A0L0HGU4_SPIPD</name>
<keyword evidence="1" id="KW-0732">Signal</keyword>
<protein>
    <recommendedName>
        <fullName evidence="4">Secreted protein</fullName>
    </recommendedName>
</protein>
<dbReference type="Proteomes" id="UP000053201">
    <property type="component" value="Unassembled WGS sequence"/>
</dbReference>
<keyword evidence="3" id="KW-1185">Reference proteome</keyword>
<dbReference type="EMBL" id="KQ257456">
    <property type="protein sequence ID" value="KND00029.1"/>
    <property type="molecule type" value="Genomic_DNA"/>
</dbReference>
<dbReference type="VEuPathDB" id="FungiDB:SPPG_09188"/>
<reference evidence="2 3" key="1">
    <citation type="submission" date="2009-08" db="EMBL/GenBank/DDBJ databases">
        <title>The Genome Sequence of Spizellomyces punctatus strain DAOM BR117.</title>
        <authorList>
            <consortium name="The Broad Institute Genome Sequencing Platform"/>
            <person name="Russ C."/>
            <person name="Cuomo C."/>
            <person name="Shea T."/>
            <person name="Young S.K."/>
            <person name="Zeng Q."/>
            <person name="Koehrsen M."/>
            <person name="Haas B."/>
            <person name="Borodovsky M."/>
            <person name="Guigo R."/>
            <person name="Alvarado L."/>
            <person name="Berlin A."/>
            <person name="Bochicchio J."/>
            <person name="Borenstein D."/>
            <person name="Chapman S."/>
            <person name="Chen Z."/>
            <person name="Engels R."/>
            <person name="Freedman E."/>
            <person name="Gellesch M."/>
            <person name="Goldberg J."/>
            <person name="Griggs A."/>
            <person name="Gujja S."/>
            <person name="Heiman D."/>
            <person name="Hepburn T."/>
            <person name="Howarth C."/>
            <person name="Jen D."/>
            <person name="Larson L."/>
            <person name="Lewis B."/>
            <person name="Mehta T."/>
            <person name="Park D."/>
            <person name="Pearson M."/>
            <person name="Roberts A."/>
            <person name="Saif S."/>
            <person name="Shenoy N."/>
            <person name="Sisk P."/>
            <person name="Stolte C."/>
            <person name="Sykes S."/>
            <person name="Thomson T."/>
            <person name="Walk T."/>
            <person name="White J."/>
            <person name="Yandava C."/>
            <person name="Burger G."/>
            <person name="Gray M.W."/>
            <person name="Holland P.W.H."/>
            <person name="King N."/>
            <person name="Lang F.B.F."/>
            <person name="Roger A.J."/>
            <person name="Ruiz-Trillo I."/>
            <person name="Lander E."/>
            <person name="Nusbaum C."/>
        </authorList>
    </citation>
    <scope>NUCLEOTIDE SEQUENCE [LARGE SCALE GENOMIC DNA]</scope>
    <source>
        <strain evidence="2 3">DAOM BR117</strain>
    </source>
</reference>
<proteinExistence type="predicted"/>
<dbReference type="RefSeq" id="XP_016608068.1">
    <property type="nucleotide sequence ID" value="XM_016757345.1"/>
</dbReference>
<evidence type="ECO:0000313" key="2">
    <source>
        <dbReference type="EMBL" id="KND00029.1"/>
    </source>
</evidence>
<feature type="chain" id="PRO_5005539969" description="Secreted protein" evidence="1">
    <location>
        <begin position="34"/>
        <end position="102"/>
    </location>
</feature>
<evidence type="ECO:0000256" key="1">
    <source>
        <dbReference type="SAM" id="SignalP"/>
    </source>
</evidence>
<dbReference type="AlphaFoldDB" id="A0A0L0HGU4"/>
<sequence length="102" mass="11781">MHGRTCELARACLMHLRMFLVICMDHVLSSAKGDTFWHASHTYPTRVRCMGNTAHGMHRKSLSGRASTRMYNKLSSVYAGYWHTHLLCHRLWQSKVPNKPLV</sequence>
<feature type="signal peptide" evidence="1">
    <location>
        <begin position="1"/>
        <end position="33"/>
    </location>
</feature>
<accession>A0A0L0HGU4</accession>
<dbReference type="InParanoid" id="A0A0L0HGU4"/>
<evidence type="ECO:0000313" key="3">
    <source>
        <dbReference type="Proteomes" id="UP000053201"/>
    </source>
</evidence>
<organism evidence="2 3">
    <name type="scientific">Spizellomyces punctatus (strain DAOM BR117)</name>
    <dbReference type="NCBI Taxonomy" id="645134"/>
    <lineage>
        <taxon>Eukaryota</taxon>
        <taxon>Fungi</taxon>
        <taxon>Fungi incertae sedis</taxon>
        <taxon>Chytridiomycota</taxon>
        <taxon>Chytridiomycota incertae sedis</taxon>
        <taxon>Chytridiomycetes</taxon>
        <taxon>Spizellomycetales</taxon>
        <taxon>Spizellomycetaceae</taxon>
        <taxon>Spizellomyces</taxon>
    </lineage>
</organism>
<gene>
    <name evidence="2" type="ORF">SPPG_09188</name>
</gene>